<sequence length="447" mass="50702">MAASTSASSSSPAAPSSTAAADSSLHLIKQMNAGKARNGNIKCRKFQSTACSNRKKKSCVPSLPEEIVFFILVRLPADILHNSAQYVCWQWYSMIHNPCFIYEHLRRSTTSGFFIQHGTLPYTPCFAELGKTNATVTEVSFPFPIEVLATCDGLVLFRDRQNRDGLPLFRDRKNMTIRVANPLIKKVVTVPPLTVQGYHYYSFSLAWARSTREYKVVFTYGSNLGLEDFDCMVVTLGKDHAWKLINNSTKFPNSFRKLFRYCPLSEGGFLYWAYFDFPFVVTLDVESEMFYEFPSPAVLCGGGYTSVHCLIRGKSLSCMVQFLGSPGIMFWDVWDLCDPMSGEWKKLYRIEWDFNQRRSRQVFKGLLSQPAVKTAFAPIAWVNNGEVVLFCVSCSRGPYIAYNVKTGETFTFGSHAYDVWSYFWRDYAYSLVWLTPSSLITRGRGGS</sequence>
<dbReference type="OrthoDB" id="1918594at2759"/>
<feature type="domain" description="F-box associated beta-propeller type 3" evidence="1">
    <location>
        <begin position="145"/>
        <end position="402"/>
    </location>
</feature>
<dbReference type="NCBIfam" id="TIGR01640">
    <property type="entry name" value="F_box_assoc_1"/>
    <property type="match status" value="1"/>
</dbReference>
<dbReference type="InterPro" id="IPR001810">
    <property type="entry name" value="F-box_dom"/>
</dbReference>
<name>A0A7J0H7E7_9ERIC</name>
<dbReference type="InterPro" id="IPR013187">
    <property type="entry name" value="F-box-assoc_dom_typ3"/>
</dbReference>
<gene>
    <name evidence="3" type="ORF">Acr_27g0006870</name>
</gene>
<dbReference type="Pfam" id="PF12937">
    <property type="entry name" value="F-box-like"/>
    <property type="match status" value="1"/>
</dbReference>
<accession>A0A7J0H7E7</accession>
<evidence type="ECO:0000259" key="2">
    <source>
        <dbReference type="Pfam" id="PF12937"/>
    </source>
</evidence>
<dbReference type="InterPro" id="IPR050796">
    <property type="entry name" value="SCF_F-box_component"/>
</dbReference>
<keyword evidence="4" id="KW-1185">Reference proteome</keyword>
<evidence type="ECO:0008006" key="5">
    <source>
        <dbReference type="Google" id="ProtNLM"/>
    </source>
</evidence>
<evidence type="ECO:0000313" key="4">
    <source>
        <dbReference type="Proteomes" id="UP000585474"/>
    </source>
</evidence>
<dbReference type="PANTHER" id="PTHR31672">
    <property type="entry name" value="BNACNNG10540D PROTEIN"/>
    <property type="match status" value="1"/>
</dbReference>
<dbReference type="AlphaFoldDB" id="A0A7J0H7E7"/>
<dbReference type="InterPro" id="IPR017451">
    <property type="entry name" value="F-box-assoc_interact_dom"/>
</dbReference>
<feature type="domain" description="F-box" evidence="2">
    <location>
        <begin position="61"/>
        <end position="106"/>
    </location>
</feature>
<organism evidence="3 4">
    <name type="scientific">Actinidia rufa</name>
    <dbReference type="NCBI Taxonomy" id="165716"/>
    <lineage>
        <taxon>Eukaryota</taxon>
        <taxon>Viridiplantae</taxon>
        <taxon>Streptophyta</taxon>
        <taxon>Embryophyta</taxon>
        <taxon>Tracheophyta</taxon>
        <taxon>Spermatophyta</taxon>
        <taxon>Magnoliopsida</taxon>
        <taxon>eudicotyledons</taxon>
        <taxon>Gunneridae</taxon>
        <taxon>Pentapetalae</taxon>
        <taxon>asterids</taxon>
        <taxon>Ericales</taxon>
        <taxon>Actinidiaceae</taxon>
        <taxon>Actinidia</taxon>
    </lineage>
</organism>
<dbReference type="PANTHER" id="PTHR31672:SF11">
    <property type="entry name" value="F-BOX PROTEIN CPR1-LIKE ISOFORM X2"/>
    <property type="match status" value="1"/>
</dbReference>
<dbReference type="EMBL" id="BJWL01000027">
    <property type="protein sequence ID" value="GFZ18948.1"/>
    <property type="molecule type" value="Genomic_DNA"/>
</dbReference>
<dbReference type="Pfam" id="PF08268">
    <property type="entry name" value="FBA_3"/>
    <property type="match status" value="1"/>
</dbReference>
<dbReference type="SUPFAM" id="SSF81383">
    <property type="entry name" value="F-box domain"/>
    <property type="match status" value="1"/>
</dbReference>
<dbReference type="Gene3D" id="1.20.1280.50">
    <property type="match status" value="1"/>
</dbReference>
<evidence type="ECO:0000259" key="1">
    <source>
        <dbReference type="Pfam" id="PF08268"/>
    </source>
</evidence>
<comment type="caution">
    <text evidence="3">The sequence shown here is derived from an EMBL/GenBank/DDBJ whole genome shotgun (WGS) entry which is preliminary data.</text>
</comment>
<dbReference type="InterPro" id="IPR036047">
    <property type="entry name" value="F-box-like_dom_sf"/>
</dbReference>
<dbReference type="Proteomes" id="UP000585474">
    <property type="component" value="Unassembled WGS sequence"/>
</dbReference>
<proteinExistence type="predicted"/>
<protein>
    <recommendedName>
        <fullName evidence="5">F-box family protein</fullName>
    </recommendedName>
</protein>
<reference evidence="3 4" key="1">
    <citation type="submission" date="2019-07" db="EMBL/GenBank/DDBJ databases">
        <title>De Novo Assembly of kiwifruit Actinidia rufa.</title>
        <authorList>
            <person name="Sugita-Konishi S."/>
            <person name="Sato K."/>
            <person name="Mori E."/>
            <person name="Abe Y."/>
            <person name="Kisaki G."/>
            <person name="Hamano K."/>
            <person name="Suezawa K."/>
            <person name="Otani M."/>
            <person name="Fukuda T."/>
            <person name="Manabe T."/>
            <person name="Gomi K."/>
            <person name="Tabuchi M."/>
            <person name="Akimitsu K."/>
            <person name="Kataoka I."/>
        </authorList>
    </citation>
    <scope>NUCLEOTIDE SEQUENCE [LARGE SCALE GENOMIC DNA]</scope>
    <source>
        <strain evidence="4">cv. Fuchu</strain>
    </source>
</reference>
<evidence type="ECO:0000313" key="3">
    <source>
        <dbReference type="EMBL" id="GFZ18948.1"/>
    </source>
</evidence>